<dbReference type="InterPro" id="IPR057120">
    <property type="entry name" value="Phage_TTP_2"/>
</dbReference>
<organism evidence="1 2">
    <name type="scientific">Synechococcus phage ACG-2014j</name>
    <dbReference type="NCBI Taxonomy" id="1493514"/>
    <lineage>
        <taxon>Viruses</taxon>
        <taxon>Duplodnaviria</taxon>
        <taxon>Heunggongvirae</taxon>
        <taxon>Uroviricota</taxon>
        <taxon>Caudoviricetes</taxon>
        <taxon>Pantevenvirales</taxon>
        <taxon>Kyanoviridae</taxon>
        <taxon>Potamoivirus</taxon>
        <taxon>Potamoivirus tusconj</taxon>
    </lineage>
</organism>
<dbReference type="Proteomes" id="UP000185285">
    <property type="component" value="Segment"/>
</dbReference>
<evidence type="ECO:0000313" key="2">
    <source>
        <dbReference type="Proteomes" id="UP000185285"/>
    </source>
</evidence>
<reference evidence="1 2" key="1">
    <citation type="submission" date="2013-12" db="EMBL/GenBank/DDBJ databases">
        <title>Ecological redundancy of diverse viral populations within a natural community.</title>
        <authorList>
            <person name="Gregory A.C."/>
            <person name="LaButti K."/>
            <person name="Copeland A."/>
            <person name="Woyke T."/>
            <person name="Sullivan M.B."/>
        </authorList>
    </citation>
    <scope>NUCLEOTIDE SEQUENCE [LARGE SCALE GENOMIC DNA]</scope>
    <source>
        <strain evidence="1">Syn7803US23</strain>
    </source>
</reference>
<evidence type="ECO:0000313" key="1">
    <source>
        <dbReference type="EMBL" id="AIX28350.1"/>
    </source>
</evidence>
<name>A0A0E3FJT7_9CAUD</name>
<dbReference type="Pfam" id="PF23849">
    <property type="entry name" value="Phage_TTP_2"/>
    <property type="match status" value="1"/>
</dbReference>
<keyword evidence="2" id="KW-1185">Reference proteome</keyword>
<sequence length="208" mass="23168">MSINRFMSAISARGGMSYSNNFVVAFENVPVSYPGISEGIEYFCDEAQLPNINTATGTINGLYTGLGNIDYPHTKVFTELQLGFMLDADLSMLKYLNQWYNSMFDETGTSENRTVRVKYRNEYAGTIKITKSETGPDSPTQRKPITYVMEKAYPYAIDAVPLQFGSSQITKVTAQFKYQRHYTIDRDITGVTGKPLEQAVKIVNGGAA</sequence>
<gene>
    <name evidence="1" type="ORF">Syn7803US23_6</name>
</gene>
<protein>
    <submittedName>
        <fullName evidence="1">Uncharacterized protein</fullName>
    </submittedName>
</protein>
<dbReference type="EMBL" id="KJ019089">
    <property type="protein sequence ID" value="AIX28350.1"/>
    <property type="molecule type" value="Genomic_DNA"/>
</dbReference>
<proteinExistence type="predicted"/>
<accession>A0A0E3FJT7</accession>